<comment type="subcellular location">
    <subcellularLocation>
        <location evidence="1">Nucleus</location>
    </subcellularLocation>
</comment>
<dbReference type="InterPro" id="IPR038103">
    <property type="entry name" value="CDC73_C_sf"/>
</dbReference>
<comment type="similarity">
    <text evidence="2">Belongs to the CDC73 family.</text>
</comment>
<evidence type="ECO:0000256" key="2">
    <source>
        <dbReference type="ARBA" id="ARBA00010427"/>
    </source>
</evidence>
<name>A0AA43TUP6_9LECA</name>
<comment type="caution">
    <text evidence="6">The sequence shown here is derived from an EMBL/GenBank/DDBJ whole genome shotgun (WGS) entry which is preliminary data.</text>
</comment>
<dbReference type="PANTHER" id="PTHR12466">
    <property type="entry name" value="CDC73 DOMAIN PROTEIN"/>
    <property type="match status" value="1"/>
</dbReference>
<evidence type="ECO:0000256" key="1">
    <source>
        <dbReference type="ARBA" id="ARBA00004123"/>
    </source>
</evidence>
<keyword evidence="7" id="KW-1185">Reference proteome</keyword>
<evidence type="ECO:0000313" key="7">
    <source>
        <dbReference type="Proteomes" id="UP001161017"/>
    </source>
</evidence>
<evidence type="ECO:0000259" key="5">
    <source>
        <dbReference type="Pfam" id="PF05179"/>
    </source>
</evidence>
<sequence>MASTEYDPLISLRQSIASDSPIVLATSTEAPDATDSLARATHLHFAVPNRHAIPLDAHTRFFSSEKAVDLRSIFFAWQKKDVNIPDYIASAQQLNDDLTATDQPGRVQNLVFVERLDLITWLEGASDDSEYIKPLEGDSAAARSAAQLASGATGGVGTVPSGAAGARLGKQIDPRLQEIYDLERRMGDRNSILRGTKPTDFSSVRRYSEIFHKDRSKKPNLPAAATAPIANTTTLASRDKKPGRRPDPIILLSPSASSLLRMSNIKSFLDSGTYIPPDSALSSANILHVSRLLPSLDPQRPFRFILVDTPEQFKPDYWNRVVGVFTTGQTWQFKSYKWQNAPDLFKHALGIYIGWRGEDVPQTVRGWGRGVTSAQIEKWNPQQGAAGRWRDREVVEGIWDRIEESMRSKGWSKDGGPVVM</sequence>
<dbReference type="GO" id="GO:0006368">
    <property type="term" value="P:transcription elongation by RNA polymerase II"/>
    <property type="evidence" value="ECO:0007669"/>
    <property type="project" value="InterPro"/>
</dbReference>
<accession>A0AA43TUP6</accession>
<dbReference type="AlphaFoldDB" id="A0AA43TUP6"/>
<feature type="domain" description="Cell division control protein 73 C-terminal" evidence="5">
    <location>
        <begin position="245"/>
        <end position="404"/>
    </location>
</feature>
<proteinExistence type="inferred from homology"/>
<keyword evidence="3" id="KW-0804">Transcription</keyword>
<dbReference type="InterPro" id="IPR007852">
    <property type="entry name" value="Cdc73/Parafibromin"/>
</dbReference>
<dbReference type="FunFam" id="3.40.50.11990:FF:000003">
    <property type="entry name" value="Pol II transcription elongation factor subunit Cdc73"/>
    <property type="match status" value="1"/>
</dbReference>
<gene>
    <name evidence="6" type="primary">CDC73</name>
    <name evidence="6" type="ORF">OHK93_008024</name>
</gene>
<dbReference type="EMBL" id="JAPUFD010000008">
    <property type="protein sequence ID" value="MDI1488748.1"/>
    <property type="molecule type" value="Genomic_DNA"/>
</dbReference>
<evidence type="ECO:0000313" key="6">
    <source>
        <dbReference type="EMBL" id="MDI1488748.1"/>
    </source>
</evidence>
<dbReference type="GO" id="GO:0000993">
    <property type="term" value="F:RNA polymerase II complex binding"/>
    <property type="evidence" value="ECO:0007669"/>
    <property type="project" value="TreeGrafter"/>
</dbReference>
<dbReference type="Pfam" id="PF05179">
    <property type="entry name" value="CDC73_C"/>
    <property type="match status" value="1"/>
</dbReference>
<keyword evidence="4" id="KW-0539">Nucleus</keyword>
<reference evidence="6" key="1">
    <citation type="journal article" date="2023" name="Genome Biol. Evol.">
        <title>First Whole Genome Sequence and Flow Cytometry Genome Size Data for the Lichen-Forming Fungus Ramalina farinacea (Ascomycota).</title>
        <authorList>
            <person name="Llewellyn T."/>
            <person name="Mian S."/>
            <person name="Hill R."/>
            <person name="Leitch I.J."/>
            <person name="Gaya E."/>
        </authorList>
    </citation>
    <scope>NUCLEOTIDE SEQUENCE</scope>
    <source>
        <strain evidence="6">LIQ254RAFAR</strain>
    </source>
</reference>
<dbReference type="GO" id="GO:0016593">
    <property type="term" value="C:Cdc73/Paf1 complex"/>
    <property type="evidence" value="ECO:0007669"/>
    <property type="project" value="InterPro"/>
</dbReference>
<evidence type="ECO:0000256" key="3">
    <source>
        <dbReference type="ARBA" id="ARBA00023163"/>
    </source>
</evidence>
<dbReference type="Gene3D" id="3.40.50.11990">
    <property type="entry name" value="RNA polymerase II accessory factor, Cdc73 C-terminal domain"/>
    <property type="match status" value="1"/>
</dbReference>
<dbReference type="PANTHER" id="PTHR12466:SF8">
    <property type="entry name" value="PARAFIBROMIN"/>
    <property type="match status" value="1"/>
</dbReference>
<evidence type="ECO:0000256" key="4">
    <source>
        <dbReference type="ARBA" id="ARBA00023242"/>
    </source>
</evidence>
<dbReference type="InterPro" id="IPR031336">
    <property type="entry name" value="CDC73_C"/>
</dbReference>
<organism evidence="6 7">
    <name type="scientific">Ramalina farinacea</name>
    <dbReference type="NCBI Taxonomy" id="258253"/>
    <lineage>
        <taxon>Eukaryota</taxon>
        <taxon>Fungi</taxon>
        <taxon>Dikarya</taxon>
        <taxon>Ascomycota</taxon>
        <taxon>Pezizomycotina</taxon>
        <taxon>Lecanoromycetes</taxon>
        <taxon>OSLEUM clade</taxon>
        <taxon>Lecanoromycetidae</taxon>
        <taxon>Lecanorales</taxon>
        <taxon>Lecanorineae</taxon>
        <taxon>Ramalinaceae</taxon>
        <taxon>Ramalina</taxon>
    </lineage>
</organism>
<protein>
    <submittedName>
        <fullName evidence="6">Accessory factor associated with RNA polymerase II</fullName>
    </submittedName>
</protein>
<dbReference type="Proteomes" id="UP001161017">
    <property type="component" value="Unassembled WGS sequence"/>
</dbReference>
<dbReference type="GO" id="GO:0032968">
    <property type="term" value="P:positive regulation of transcription elongation by RNA polymerase II"/>
    <property type="evidence" value="ECO:0007669"/>
    <property type="project" value="TreeGrafter"/>
</dbReference>